<evidence type="ECO:0000313" key="5">
    <source>
        <dbReference type="Proteomes" id="UP000245379"/>
    </source>
</evidence>
<dbReference type="OrthoDB" id="100605at2"/>
<dbReference type="PANTHER" id="PTHR43405">
    <property type="entry name" value="GLYCOSYL HYDROLASE DIGH"/>
    <property type="match status" value="1"/>
</dbReference>
<dbReference type="Pfam" id="PF02638">
    <property type="entry name" value="GHL10"/>
    <property type="match status" value="1"/>
</dbReference>
<protein>
    <recommendedName>
        <fullName evidence="3">Glycosyl hydrolase-like 10 domain-containing protein</fullName>
    </recommendedName>
</protein>
<organism evidence="4 5">
    <name type="scientific">Pedobacter yonginense</name>
    <dbReference type="NCBI Taxonomy" id="651869"/>
    <lineage>
        <taxon>Bacteria</taxon>
        <taxon>Pseudomonadati</taxon>
        <taxon>Bacteroidota</taxon>
        <taxon>Sphingobacteriia</taxon>
        <taxon>Sphingobacteriales</taxon>
        <taxon>Sphingobacteriaceae</taxon>
        <taxon>Pedobacter</taxon>
    </lineage>
</organism>
<keyword evidence="5" id="KW-1185">Reference proteome</keyword>
<gene>
    <name evidence="4" type="ORF">DHW03_16155</name>
</gene>
<dbReference type="Proteomes" id="UP000245379">
    <property type="component" value="Unassembled WGS sequence"/>
</dbReference>
<feature type="signal peptide" evidence="2">
    <location>
        <begin position="1"/>
        <end position="19"/>
    </location>
</feature>
<evidence type="ECO:0000256" key="1">
    <source>
        <dbReference type="ARBA" id="ARBA00022729"/>
    </source>
</evidence>
<evidence type="ECO:0000313" key="4">
    <source>
        <dbReference type="EMBL" id="PWS26662.1"/>
    </source>
</evidence>
<proteinExistence type="predicted"/>
<feature type="domain" description="Glycosyl hydrolase-like 10" evidence="3">
    <location>
        <begin position="23"/>
        <end position="287"/>
    </location>
</feature>
<comment type="caution">
    <text evidence="4">The sequence shown here is derived from an EMBL/GenBank/DDBJ whole genome shotgun (WGS) entry which is preliminary data.</text>
</comment>
<evidence type="ECO:0000256" key="2">
    <source>
        <dbReference type="SAM" id="SignalP"/>
    </source>
</evidence>
<dbReference type="PANTHER" id="PTHR43405:SF1">
    <property type="entry name" value="GLYCOSYL HYDROLASE DIGH"/>
    <property type="match status" value="1"/>
</dbReference>
<accession>A0A317EJ38</accession>
<evidence type="ECO:0000259" key="3">
    <source>
        <dbReference type="Pfam" id="PF02638"/>
    </source>
</evidence>
<dbReference type="SUPFAM" id="SSF51445">
    <property type="entry name" value="(Trans)glycosidases"/>
    <property type="match status" value="1"/>
</dbReference>
<reference evidence="4 5" key="1">
    <citation type="submission" date="2018-05" db="EMBL/GenBank/DDBJ databases">
        <title>Pedobacter paludis sp. nov., isolated from wetland soil.</title>
        <authorList>
            <person name="Zhang Y."/>
            <person name="Wang G."/>
        </authorList>
    </citation>
    <scope>NUCLEOTIDE SEQUENCE [LARGE SCALE GENOMIC DNA]</scope>
    <source>
        <strain evidence="4 5">KCTC22721</strain>
    </source>
</reference>
<dbReference type="InterPro" id="IPR052177">
    <property type="entry name" value="Divisome_Glycosyl_Hydrolase"/>
</dbReference>
<sequence length="362" mass="41861">MKNIVLALCLVTAMVRVSAQEPIKGVWLTNVASQVLDSRKNIVDAVALCKQSGINTIFVVTWNRGNTLYPSKVMKKAFGVEIDPRFNGRDPLKELIEEAHKKSIKVHAWFEFGFSSSYKDNGGNIIKKRPEWAAKNSQGKLVSKNNFEWMNAFLPEVQHFVNSLIMEVVQGYDVDGVQGDDRLPAQPSTAGYDKYTIAEYKKEHGGKLPPTDYKEPEWVDWRAKRLNSYLKELYQNVKKVKPNMLVTMAPSIYPWSKEEYLQDWPTWLKDGYVDYIFPQIYRYDLKKYKLALEATLSFIPADKKRLFYPGLLLKVDDYSPDATFLKEMVRLNRENGVKGEVFFFYEGIKLHSEFFKAYAEQP</sequence>
<dbReference type="AlphaFoldDB" id="A0A317EJ38"/>
<name>A0A317EJ38_9SPHI</name>
<dbReference type="InterPro" id="IPR017853">
    <property type="entry name" value="GH"/>
</dbReference>
<dbReference type="InterPro" id="IPR003790">
    <property type="entry name" value="GHL10"/>
</dbReference>
<dbReference type="RefSeq" id="WP_109927220.1">
    <property type="nucleotide sequence ID" value="NZ_QGNZ01000004.1"/>
</dbReference>
<dbReference type="Gene3D" id="3.20.20.80">
    <property type="entry name" value="Glycosidases"/>
    <property type="match status" value="1"/>
</dbReference>
<feature type="chain" id="PRO_5016314539" description="Glycosyl hydrolase-like 10 domain-containing protein" evidence="2">
    <location>
        <begin position="20"/>
        <end position="362"/>
    </location>
</feature>
<keyword evidence="1 2" id="KW-0732">Signal</keyword>
<dbReference type="EMBL" id="QGNZ01000004">
    <property type="protein sequence ID" value="PWS26662.1"/>
    <property type="molecule type" value="Genomic_DNA"/>
</dbReference>